<dbReference type="Pfam" id="PF00420">
    <property type="entry name" value="Oxidored_q2"/>
    <property type="match status" value="1"/>
</dbReference>
<organism evidence="10">
    <name type="scientific">Brachidontes mutabilis</name>
    <dbReference type="NCBI Taxonomy" id="221498"/>
    <lineage>
        <taxon>Eukaryota</taxon>
        <taxon>Metazoa</taxon>
        <taxon>Spiralia</taxon>
        <taxon>Lophotrochozoa</taxon>
        <taxon>Mollusca</taxon>
        <taxon>Bivalvia</taxon>
        <taxon>Autobranchia</taxon>
        <taxon>Pteriomorphia</taxon>
        <taxon>Mytilida</taxon>
        <taxon>Mytiloidea</taxon>
        <taxon>Mytilidae</taxon>
        <taxon>Brachidontinae</taxon>
        <taxon>Brachidontes</taxon>
    </lineage>
</organism>
<name>A0A516EZD0_9BIVA</name>
<dbReference type="Gene3D" id="1.10.287.3510">
    <property type="match status" value="1"/>
</dbReference>
<keyword evidence="8" id="KW-0472">Membrane</keyword>
<keyword evidence="10" id="KW-0496">Mitochondrion</keyword>
<evidence type="ECO:0000256" key="1">
    <source>
        <dbReference type="ARBA" id="ARBA00004141"/>
    </source>
</evidence>
<keyword evidence="7" id="KW-0520">NAD</keyword>
<keyword evidence="6" id="KW-1133">Transmembrane helix</keyword>
<evidence type="ECO:0000256" key="2">
    <source>
        <dbReference type="ARBA" id="ARBA00010519"/>
    </source>
</evidence>
<dbReference type="EMBL" id="MK721541">
    <property type="protein sequence ID" value="QDO71852.1"/>
    <property type="molecule type" value="Genomic_DNA"/>
</dbReference>
<protein>
    <recommendedName>
        <fullName evidence="3">NADH-ubiquinone oxidoreductase chain 4L</fullName>
    </recommendedName>
    <alternativeName>
        <fullName evidence="9">NADH dehydrogenase subunit 4L</fullName>
    </alternativeName>
</protein>
<evidence type="ECO:0000256" key="3">
    <source>
        <dbReference type="ARBA" id="ARBA00016612"/>
    </source>
</evidence>
<evidence type="ECO:0000256" key="5">
    <source>
        <dbReference type="ARBA" id="ARBA00022967"/>
    </source>
</evidence>
<evidence type="ECO:0000256" key="4">
    <source>
        <dbReference type="ARBA" id="ARBA00022692"/>
    </source>
</evidence>
<dbReference type="InterPro" id="IPR039428">
    <property type="entry name" value="NUOK/Mnh_C1-like"/>
</dbReference>
<accession>A0A516EZD0</accession>
<geneLocation type="mitochondrion" evidence="10"/>
<gene>
    <name evidence="10" type="primary">nad4L</name>
</gene>
<evidence type="ECO:0000256" key="9">
    <source>
        <dbReference type="ARBA" id="ARBA00031586"/>
    </source>
</evidence>
<keyword evidence="4" id="KW-0812">Transmembrane</keyword>
<proteinExistence type="inferred from homology"/>
<comment type="subcellular location">
    <subcellularLocation>
        <location evidence="1">Membrane</location>
        <topology evidence="1">Multi-pass membrane protein</topology>
    </subcellularLocation>
</comment>
<dbReference type="AlphaFoldDB" id="A0A516EZD0"/>
<evidence type="ECO:0000256" key="7">
    <source>
        <dbReference type="ARBA" id="ARBA00023027"/>
    </source>
</evidence>
<comment type="similarity">
    <text evidence="2">Belongs to the complex I subunit 4L family.</text>
</comment>
<sequence length="90" mass="9713">MKVFMIIFFVVGVFITVNQGTHLVSVFLGMEFIALSTIVMCALSMFSSSCFVLLVMCMAVCEASVALALIVSMVRVSGSDQSLNLMTDKS</sequence>
<dbReference type="GO" id="GO:0016020">
    <property type="term" value="C:membrane"/>
    <property type="evidence" value="ECO:0007669"/>
    <property type="project" value="UniProtKB-SubCell"/>
</dbReference>
<reference evidence="10" key="1">
    <citation type="journal article" date="2019" name="Mol. Phylogenet. Evol.">
        <title>A mitochondrial genome phylogeny of Mytilidae (Bivalvia: Mytilida).</title>
        <authorList>
            <person name="Lee Y."/>
            <person name="Kwak H."/>
            <person name="Shin J."/>
            <person name="Kim S.C."/>
            <person name="Kim T."/>
            <person name="Park J.K."/>
        </authorList>
    </citation>
    <scope>NUCLEOTIDE SEQUENCE</scope>
</reference>
<keyword evidence="5" id="KW-1278">Translocase</keyword>
<evidence type="ECO:0000256" key="6">
    <source>
        <dbReference type="ARBA" id="ARBA00022989"/>
    </source>
</evidence>
<evidence type="ECO:0000313" key="10">
    <source>
        <dbReference type="EMBL" id="QDO71852.1"/>
    </source>
</evidence>
<evidence type="ECO:0000256" key="8">
    <source>
        <dbReference type="ARBA" id="ARBA00023136"/>
    </source>
</evidence>